<feature type="compositionally biased region" description="Basic and acidic residues" evidence="2">
    <location>
        <begin position="123"/>
        <end position="139"/>
    </location>
</feature>
<feature type="compositionally biased region" description="Acidic residues" evidence="2">
    <location>
        <begin position="408"/>
        <end position="417"/>
    </location>
</feature>
<dbReference type="EMBL" id="JANBVO010000002">
    <property type="protein sequence ID" value="KAJ9156670.1"/>
    <property type="molecule type" value="Genomic_DNA"/>
</dbReference>
<feature type="region of interest" description="Disordered" evidence="2">
    <location>
        <begin position="88"/>
        <end position="146"/>
    </location>
</feature>
<dbReference type="InterPro" id="IPR036380">
    <property type="entry name" value="Isochorismatase-like_sf"/>
</dbReference>
<dbReference type="InterPro" id="IPR057088">
    <property type="entry name" value="GLRG_09195_Thiored"/>
</dbReference>
<evidence type="ECO:0000256" key="2">
    <source>
        <dbReference type="SAM" id="MobiDB-lite"/>
    </source>
</evidence>
<dbReference type="Proteomes" id="UP001174694">
    <property type="component" value="Unassembled WGS sequence"/>
</dbReference>
<evidence type="ECO:0000313" key="4">
    <source>
        <dbReference type="EMBL" id="KAJ9156670.1"/>
    </source>
</evidence>
<dbReference type="Gene3D" id="3.40.50.850">
    <property type="entry name" value="Isochorismatase-like"/>
    <property type="match status" value="1"/>
</dbReference>
<dbReference type="SUPFAM" id="SSF51197">
    <property type="entry name" value="Clavaminate synthase-like"/>
    <property type="match status" value="1"/>
</dbReference>
<dbReference type="InterPro" id="IPR032854">
    <property type="entry name" value="ALKBH3"/>
</dbReference>
<reference evidence="4" key="1">
    <citation type="submission" date="2022-07" db="EMBL/GenBank/DDBJ databases">
        <title>Fungi with potential for degradation of polypropylene.</title>
        <authorList>
            <person name="Gostincar C."/>
        </authorList>
    </citation>
    <scope>NUCLEOTIDE SEQUENCE</scope>
    <source>
        <strain evidence="4">EXF-13308</strain>
    </source>
</reference>
<feature type="compositionally biased region" description="Basic and acidic residues" evidence="2">
    <location>
        <begin position="444"/>
        <end position="467"/>
    </location>
</feature>
<evidence type="ECO:0000259" key="3">
    <source>
        <dbReference type="PROSITE" id="PS51471"/>
    </source>
</evidence>
<dbReference type="Pfam" id="PF13532">
    <property type="entry name" value="2OG-FeII_Oxy_2"/>
    <property type="match status" value="1"/>
</dbReference>
<feature type="compositionally biased region" description="Polar residues" evidence="2">
    <location>
        <begin position="571"/>
        <end position="585"/>
    </location>
</feature>
<feature type="compositionally biased region" description="Basic and acidic residues" evidence="2">
    <location>
        <begin position="358"/>
        <end position="368"/>
    </location>
</feature>
<dbReference type="GO" id="GO:0051213">
    <property type="term" value="F:dioxygenase activity"/>
    <property type="evidence" value="ECO:0007669"/>
    <property type="project" value="InterPro"/>
</dbReference>
<evidence type="ECO:0000256" key="1">
    <source>
        <dbReference type="ARBA" id="ARBA00006336"/>
    </source>
</evidence>
<accession>A0AA38VZX5</accession>
<dbReference type="PANTHER" id="PTHR31212">
    <property type="entry name" value="ALPHA-KETOGLUTARATE-DEPENDENT DIOXYGENASE ALKB HOMOLOG 3"/>
    <property type="match status" value="1"/>
</dbReference>
<dbReference type="InterPro" id="IPR027450">
    <property type="entry name" value="AlkB-like"/>
</dbReference>
<feature type="domain" description="Fe2OG dioxygenase" evidence="3">
    <location>
        <begin position="685"/>
        <end position="849"/>
    </location>
</feature>
<keyword evidence="5" id="KW-1185">Reference proteome</keyword>
<dbReference type="Pfam" id="PF00857">
    <property type="entry name" value="Isochorismatase"/>
    <property type="match status" value="1"/>
</dbReference>
<feature type="compositionally biased region" description="Basic and acidic residues" evidence="2">
    <location>
        <begin position="509"/>
        <end position="528"/>
    </location>
</feature>
<dbReference type="CDD" id="cd00431">
    <property type="entry name" value="cysteine_hydrolases"/>
    <property type="match status" value="1"/>
</dbReference>
<dbReference type="PROSITE" id="PS51471">
    <property type="entry name" value="FE2OG_OXY"/>
    <property type="match status" value="1"/>
</dbReference>
<dbReference type="Gene3D" id="2.60.120.590">
    <property type="entry name" value="Alpha-ketoglutarate-dependent dioxygenase AlkB-like"/>
    <property type="match status" value="1"/>
</dbReference>
<proteinExistence type="inferred from homology"/>
<feature type="region of interest" description="Disordered" evidence="2">
    <location>
        <begin position="963"/>
        <end position="983"/>
    </location>
</feature>
<gene>
    <name evidence="4" type="ORF">NKR23_g1223</name>
</gene>
<feature type="region of interest" description="Disordered" evidence="2">
    <location>
        <begin position="255"/>
        <end position="594"/>
    </location>
</feature>
<dbReference type="GO" id="GO:0006307">
    <property type="term" value="P:DNA alkylation repair"/>
    <property type="evidence" value="ECO:0007669"/>
    <property type="project" value="InterPro"/>
</dbReference>
<sequence length="1198" mass="127662">MFQIDPSKMPSLRTRRALLCIDLQNDFLSPDGALPVTLPEGFVERTLQVVSAFRESGAGDIIWIRSEFAEDHPAEADQIVVSDILQMPQRPGQRGRTRVAPQLVDPPEADPEAFLSVAPEIPDNDRNSDSSSSEGEKPACVRSGTRGAELAPQIAAAVDPADSRLTKTDYSAFETGQLLQLLRGRFATELYICGALTNASVYATALAAGSHGYDITIIDDCCGYRSDMRHTNATRQLMHLTGCEVLTAEEVIQAWLPPKPPPPSKKRESRSSPRLGAGSGSGAGRKSPSRPSQANLPVRPKPAAEEVEGSKKKSSGSSSNAAGGEPPSASQAVDLSKKNVSLSAASSTAAPVKSRGPPNEEPRSETARHPIQPMVKSEGADSKDECIATDLKPVVGAGAQTRTRDIEALEAENDAPFDLDSQSAKGPMAGDDSPLSQTRVALKSTDRRNLSKEVDKPAETSKTRGESPLEESVLAGAAAVEEAKQQTLKGDSAVKEDKKSVPQPTEQDFPSRSHPSQEKASSETESKKPTKASSYSEPAEGELQERDTQQASEQTLSKHSNRDPKSKNMAKDTSFSSLTTPSNLRTGEPIVSEPFCEGDTTIIQNVLPASLEAGIFERLRSEVQWQTMSHQGGSVPRLVAVQGTLEPDGTQPVYRHPSDEAPPLLPFSPTVLAIKAEVERHLGHEVNHVLIQFYRDGNDYISEHSDKTLDIVPDSFIANVSLGAERTMVFRTKRADKDHLGRQIESSAPGASGATEVEGATGSPSTAIPETSISATSKAHGRPSKADDPLKRQVRRAALPHNSLCRMGLKTNARWLHAIRQDKRLARDKAPAELAFGGQRISLTFRRIGTFLCPAVAATTPGADVNFDVDAPLLIWGQGATGKTRDAAQPVVNGQTPEAVRMLQAFGRENNASSIDWEGTYGGGFNVLHLRGAARFFAGGDAIVDGRVRALLAELGVKHAKGSVAASGGGEGSDGREHRGEEVEDGVVGAADIPVRFVDDDASRATVTGGLAIMLYLDAKYFSKSRGVPEQRPAAELAKVYTRVQQALALEDKWRATRARAAMVSEAAGTGESRGTTQKQCPKFNILKALKRELALWDGYATKAPAEAGGEEVTAQGHCYIAGGEAPSIADFALWPVLHDMAIVCGEDDDGGTSTGGSAASPLLSAALEKSGLGSLVVWYDAFGKRESIRTVFGRGGH</sequence>
<feature type="compositionally biased region" description="Polar residues" evidence="2">
    <location>
        <begin position="762"/>
        <end position="777"/>
    </location>
</feature>
<feature type="compositionally biased region" description="Polar residues" evidence="2">
    <location>
        <begin position="338"/>
        <end position="349"/>
    </location>
</feature>
<dbReference type="Pfam" id="PF24470">
    <property type="entry name" value="Thiored_Isochorism"/>
    <property type="match status" value="1"/>
</dbReference>
<comment type="caution">
    <text evidence="4">The sequence shown here is derived from an EMBL/GenBank/DDBJ whole genome shotgun (WGS) entry which is preliminary data.</text>
</comment>
<feature type="compositionally biased region" description="Low complexity" evidence="2">
    <location>
        <begin position="315"/>
        <end position="330"/>
    </location>
</feature>
<evidence type="ECO:0000313" key="5">
    <source>
        <dbReference type="Proteomes" id="UP001174694"/>
    </source>
</evidence>
<feature type="compositionally biased region" description="Basic and acidic residues" evidence="2">
    <location>
        <begin position="302"/>
        <end position="311"/>
    </location>
</feature>
<dbReference type="InterPro" id="IPR037151">
    <property type="entry name" value="AlkB-like_sf"/>
</dbReference>
<dbReference type="AlphaFoldDB" id="A0AA38VZX5"/>
<organism evidence="4 5">
    <name type="scientific">Pleurostoma richardsiae</name>
    <dbReference type="NCBI Taxonomy" id="41990"/>
    <lineage>
        <taxon>Eukaryota</taxon>
        <taxon>Fungi</taxon>
        <taxon>Dikarya</taxon>
        <taxon>Ascomycota</taxon>
        <taxon>Pezizomycotina</taxon>
        <taxon>Sordariomycetes</taxon>
        <taxon>Sordariomycetidae</taxon>
        <taxon>Calosphaeriales</taxon>
        <taxon>Pleurostomataceae</taxon>
        <taxon>Pleurostoma</taxon>
    </lineage>
</organism>
<protein>
    <submittedName>
        <fullName evidence="4">Isochorismatase</fullName>
    </submittedName>
</protein>
<name>A0AA38VZX5_9PEZI</name>
<comment type="similarity">
    <text evidence="1">Belongs to the isochorismatase family.</text>
</comment>
<feature type="compositionally biased region" description="Polar residues" evidence="2">
    <location>
        <begin position="549"/>
        <end position="558"/>
    </location>
</feature>
<dbReference type="InterPro" id="IPR000868">
    <property type="entry name" value="Isochorismatase-like_dom"/>
</dbReference>
<feature type="region of interest" description="Disordered" evidence="2">
    <location>
        <begin position="740"/>
        <end position="792"/>
    </location>
</feature>
<dbReference type="PANTHER" id="PTHR31212:SF5">
    <property type="entry name" value="ISOCHORISMATASE FAMILY PROTEIN FAMILY (AFU_ORTHOLOGUE AFUA_3G14500)"/>
    <property type="match status" value="1"/>
</dbReference>
<dbReference type="InterPro" id="IPR005123">
    <property type="entry name" value="Oxoglu/Fe-dep_dioxygenase_dom"/>
</dbReference>
<dbReference type="SUPFAM" id="SSF52499">
    <property type="entry name" value="Isochorismatase-like hydrolases"/>
    <property type="match status" value="1"/>
</dbReference>
<feature type="compositionally biased region" description="Basic and acidic residues" evidence="2">
    <location>
        <begin position="560"/>
        <end position="570"/>
    </location>
</feature>